<sequence>CISRSAFNAIQEIDDAFDKLCNEEDKKIGGINITRYQEL</sequence>
<feature type="non-terminal residue" evidence="1">
    <location>
        <position position="39"/>
    </location>
</feature>
<organism evidence="1">
    <name type="scientific">Rimicaris exoculata</name>
    <name type="common">Deep-sea hydrothermal vent shrimp</name>
    <dbReference type="NCBI Taxonomy" id="71621"/>
    <lineage>
        <taxon>Eukaryota</taxon>
        <taxon>Metazoa</taxon>
        <taxon>Ecdysozoa</taxon>
        <taxon>Arthropoda</taxon>
        <taxon>Crustacea</taxon>
        <taxon>Multicrustacea</taxon>
        <taxon>Malacostraca</taxon>
        <taxon>Eumalacostraca</taxon>
        <taxon>Eucarida</taxon>
        <taxon>Decapoda</taxon>
        <taxon>Pleocyemata</taxon>
        <taxon>Caridea</taxon>
        <taxon>Bresilioidea</taxon>
        <taxon>Alvinocarididae</taxon>
        <taxon>Rimicaris</taxon>
    </lineage>
</organism>
<dbReference type="AlphaFoldDB" id="D7F1S0"/>
<evidence type="ECO:0000313" key="1">
    <source>
        <dbReference type="EMBL" id="ACR48147.1"/>
    </source>
</evidence>
<proteinExistence type="evidence at transcript level"/>
<protein>
    <submittedName>
        <fullName evidence="1">Sarcoplasmic calcium-binding protein 1</fullName>
    </submittedName>
</protein>
<feature type="non-terminal residue" evidence="1">
    <location>
        <position position="1"/>
    </location>
</feature>
<accession>D7F1S0</accession>
<name>D7F1S0_RIMEX</name>
<dbReference type="EMBL" id="FJ493529">
    <property type="protein sequence ID" value="ACR48147.1"/>
    <property type="molecule type" value="mRNA"/>
</dbReference>
<reference evidence="1" key="1">
    <citation type="journal article" date="2010" name="Mar. Genomics">
        <title>Identification of differentially expressed genes in the hydrothermal vent shrimp Rimicaris exoculata exposed to heat stress.</title>
        <authorList>
            <person name="Cottin D."/>
            <person name="Shillito B."/>
            <person name="Chertemps T."/>
            <person name="Tanguy A."/>
            <person name="Leger N."/>
            <person name="Ravaux J."/>
        </authorList>
    </citation>
    <scope>NUCLEOTIDE SEQUENCE</scope>
    <source>
        <tissue evidence="1">Abdominal muscle</tissue>
    </source>
</reference>